<feature type="compositionally biased region" description="Pro residues" evidence="1">
    <location>
        <begin position="207"/>
        <end position="216"/>
    </location>
</feature>
<sequence length="360" mass="35592">MGTGTARDGRVRRGARRGLAALVLAGVAVLGGAVLPAPSASAAPSATVEIRDLTPPLVSVDPGGEVAFVNRIEPRTVQVGGGGLLPSLVTAQVFTDVTLQTPSGTHPLPRDAEHRERFDRTCVFPQCAITYTYRVVVPDTSVAGSLLTRVTTQALGRLPQDQPVTVDGRQTQVQIGVPTPFVVNTLLPLPDLPSVGLPQLPAVDVPLPQPPVPGTPQPEAAPEAPAPAAAAPAARGVDGEPYGYDLGGAAAAMAPVGDAVAAAPGLPAASSGGGAAGAPGAGAGGLPGNHDGVPVPVSGDLRGLDGTAIDEESSTVTADGPPPAVGLPLPALLAVVALAGATAALVRTHLALRAPGGRRP</sequence>
<accession>A0A1M5PYE4</accession>
<dbReference type="Proteomes" id="UP000184471">
    <property type="component" value="Unassembled WGS sequence"/>
</dbReference>
<dbReference type="OrthoDB" id="5186674at2"/>
<proteinExistence type="predicted"/>
<evidence type="ECO:0000313" key="3">
    <source>
        <dbReference type="Proteomes" id="UP000184471"/>
    </source>
</evidence>
<evidence type="ECO:0000256" key="1">
    <source>
        <dbReference type="SAM" id="MobiDB-lite"/>
    </source>
</evidence>
<dbReference type="RefSeq" id="WP_073422053.1">
    <property type="nucleotide sequence ID" value="NZ_FQVX01000004.1"/>
</dbReference>
<reference evidence="2 3" key="1">
    <citation type="submission" date="2016-11" db="EMBL/GenBank/DDBJ databases">
        <authorList>
            <person name="Jaros S."/>
            <person name="Januszkiewicz K."/>
            <person name="Wedrychowicz H."/>
        </authorList>
    </citation>
    <scope>NUCLEOTIDE SEQUENCE [LARGE SCALE GENOMIC DNA]</scope>
    <source>
        <strain evidence="2 3">DSM 45408</strain>
    </source>
</reference>
<dbReference type="EMBL" id="FQVX01000004">
    <property type="protein sequence ID" value="SHH06479.1"/>
    <property type="molecule type" value="Genomic_DNA"/>
</dbReference>
<feature type="region of interest" description="Disordered" evidence="1">
    <location>
        <begin position="207"/>
        <end position="234"/>
    </location>
</feature>
<dbReference type="AlphaFoldDB" id="A0A1M5PYE4"/>
<name>A0A1M5PYE4_9ACTN</name>
<dbReference type="STRING" id="1070870.SAMN05444351_3902"/>
<gene>
    <name evidence="2" type="ORF">SAMN05444351_3902</name>
</gene>
<organism evidence="2 3">
    <name type="scientific">Geodermatophilus nigrescens</name>
    <dbReference type="NCBI Taxonomy" id="1070870"/>
    <lineage>
        <taxon>Bacteria</taxon>
        <taxon>Bacillati</taxon>
        <taxon>Actinomycetota</taxon>
        <taxon>Actinomycetes</taxon>
        <taxon>Geodermatophilales</taxon>
        <taxon>Geodermatophilaceae</taxon>
        <taxon>Geodermatophilus</taxon>
    </lineage>
</organism>
<feature type="region of interest" description="Disordered" evidence="1">
    <location>
        <begin position="267"/>
        <end position="289"/>
    </location>
</feature>
<protein>
    <submittedName>
        <fullName evidence="2">Uncharacterized protein</fullName>
    </submittedName>
</protein>
<evidence type="ECO:0000313" key="2">
    <source>
        <dbReference type="EMBL" id="SHH06479.1"/>
    </source>
</evidence>
<feature type="compositionally biased region" description="Gly residues" evidence="1">
    <location>
        <begin position="271"/>
        <end position="287"/>
    </location>
</feature>
<feature type="compositionally biased region" description="Low complexity" evidence="1">
    <location>
        <begin position="217"/>
        <end position="234"/>
    </location>
</feature>
<keyword evidence="3" id="KW-1185">Reference proteome</keyword>